<dbReference type="EMBL" id="PDGH01000008">
    <property type="protein sequence ID" value="POB50115.1"/>
    <property type="molecule type" value="Genomic_DNA"/>
</dbReference>
<dbReference type="PANTHER" id="PTHR30086:SF20">
    <property type="entry name" value="ARGININE EXPORTER PROTEIN ARGO-RELATED"/>
    <property type="match status" value="1"/>
</dbReference>
<evidence type="ECO:0000256" key="4">
    <source>
        <dbReference type="ARBA" id="ARBA00022989"/>
    </source>
</evidence>
<organism evidence="7 8">
    <name type="scientific">Vibrio vulnificus</name>
    <dbReference type="NCBI Taxonomy" id="672"/>
    <lineage>
        <taxon>Bacteria</taxon>
        <taxon>Pseudomonadati</taxon>
        <taxon>Pseudomonadota</taxon>
        <taxon>Gammaproteobacteria</taxon>
        <taxon>Vibrionales</taxon>
        <taxon>Vibrionaceae</taxon>
        <taxon>Vibrio</taxon>
    </lineage>
</organism>
<dbReference type="RefSeq" id="WP_103199590.1">
    <property type="nucleotide sequence ID" value="NZ_JASMUA010000001.1"/>
</dbReference>
<evidence type="ECO:0000256" key="5">
    <source>
        <dbReference type="ARBA" id="ARBA00023136"/>
    </source>
</evidence>
<keyword evidence="4 6" id="KW-1133">Transmembrane helix</keyword>
<keyword evidence="3 6" id="KW-0812">Transmembrane</keyword>
<evidence type="ECO:0000256" key="3">
    <source>
        <dbReference type="ARBA" id="ARBA00022692"/>
    </source>
</evidence>
<dbReference type="PANTHER" id="PTHR30086">
    <property type="entry name" value="ARGININE EXPORTER PROTEIN ARGO"/>
    <property type="match status" value="1"/>
</dbReference>
<dbReference type="GO" id="GO:0033228">
    <property type="term" value="P:cysteine export across plasma membrane"/>
    <property type="evidence" value="ECO:0007669"/>
    <property type="project" value="TreeGrafter"/>
</dbReference>
<reference evidence="7 8" key="1">
    <citation type="journal article" date="2018" name="Front. Microbiol.">
        <title>Phylogeny of Vibrio vulnificus from the Analysis of the Core-Genome: Implications for Intra-Species Taxonomy.</title>
        <authorList>
            <person name="Roig F.J."/>
            <person name="Gonzalez-Candelas F."/>
            <person name="Sanjuan E."/>
            <person name="Fouz B."/>
            <person name="Feil E.J."/>
            <person name="Llorens C."/>
            <person name="Baker-Austin C."/>
            <person name="Oliver J.D."/>
            <person name="Danin-Poleg Y."/>
            <person name="Gibas C.J."/>
            <person name="Kashi Y."/>
            <person name="Gulig P.A."/>
            <person name="Morrison S.S."/>
            <person name="Amaro C."/>
        </authorList>
    </citation>
    <scope>NUCLEOTIDE SEQUENCE [LARGE SCALE GENOMIC DNA]</scope>
    <source>
        <strain evidence="7 8">CECT4608</strain>
    </source>
</reference>
<evidence type="ECO:0000313" key="7">
    <source>
        <dbReference type="EMBL" id="POB50115.1"/>
    </source>
</evidence>
<dbReference type="GO" id="GO:0015171">
    <property type="term" value="F:amino acid transmembrane transporter activity"/>
    <property type="evidence" value="ECO:0007669"/>
    <property type="project" value="TreeGrafter"/>
</dbReference>
<feature type="transmembrane region" description="Helical" evidence="6">
    <location>
        <begin position="140"/>
        <end position="165"/>
    </location>
</feature>
<dbReference type="Pfam" id="PF01810">
    <property type="entry name" value="LysE"/>
    <property type="match status" value="1"/>
</dbReference>
<gene>
    <name evidence="7" type="ORF">CRN52_00640</name>
</gene>
<accession>A0A2S3R8V7</accession>
<dbReference type="Proteomes" id="UP000237466">
    <property type="component" value="Unassembled WGS sequence"/>
</dbReference>
<name>A0A2S3R8V7_VIBVL</name>
<comment type="subcellular location">
    <subcellularLocation>
        <location evidence="1">Cell membrane</location>
        <topology evidence="1">Multi-pass membrane protein</topology>
    </subcellularLocation>
</comment>
<dbReference type="AlphaFoldDB" id="A0A2S3R8V7"/>
<keyword evidence="2" id="KW-1003">Cell membrane</keyword>
<keyword evidence="5 6" id="KW-0472">Membrane</keyword>
<evidence type="ECO:0000256" key="1">
    <source>
        <dbReference type="ARBA" id="ARBA00004651"/>
    </source>
</evidence>
<protein>
    <submittedName>
        <fullName evidence="7">Lysine transporter LysE</fullName>
    </submittedName>
</protein>
<sequence>MELSQLSALALFAFVSTFTPGPNNIMLMTSGANVGFVRTIPHMLGITLGFALMVMLIGVGLMGLFHSYPLSHQILKYLSLSYLVYLAAKIAFSGKASERKDFKPMSFLQAASFQWVNPKGWTMALTAVSVYSTGSQWWELVLIAGVFILANLPSVSFWTAAGTQLQRWLTTHTRVKSFNISMALLLLLSTVPMLN</sequence>
<evidence type="ECO:0000256" key="6">
    <source>
        <dbReference type="SAM" id="Phobius"/>
    </source>
</evidence>
<dbReference type="InterPro" id="IPR001123">
    <property type="entry name" value="LeuE-type"/>
</dbReference>
<evidence type="ECO:0000256" key="2">
    <source>
        <dbReference type="ARBA" id="ARBA00022475"/>
    </source>
</evidence>
<feature type="transmembrane region" description="Helical" evidence="6">
    <location>
        <begin position="42"/>
        <end position="65"/>
    </location>
</feature>
<dbReference type="GO" id="GO:0005886">
    <property type="term" value="C:plasma membrane"/>
    <property type="evidence" value="ECO:0007669"/>
    <property type="project" value="UniProtKB-SubCell"/>
</dbReference>
<proteinExistence type="predicted"/>
<evidence type="ECO:0000313" key="8">
    <source>
        <dbReference type="Proteomes" id="UP000237466"/>
    </source>
</evidence>
<comment type="caution">
    <text evidence="7">The sequence shown here is derived from an EMBL/GenBank/DDBJ whole genome shotgun (WGS) entry which is preliminary data.</text>
</comment>
<feature type="transmembrane region" description="Helical" evidence="6">
    <location>
        <begin position="177"/>
        <end position="194"/>
    </location>
</feature>